<protein>
    <submittedName>
        <fullName evidence="4">KR domain superfamily protein</fullName>
    </submittedName>
</protein>
<dbReference type="SUPFAM" id="SSF51735">
    <property type="entry name" value="NAD(P)-binding Rossmann-fold domains"/>
    <property type="match status" value="1"/>
</dbReference>
<sequence length="246" mass="25949">MQIQNATALVTGANRGIGYAFVNALLQAGAQKVYTTARDINTLKDVTVLDTSRVIPLQLDVTDSCLINTLPAQSPDVNLLINNAGILAFGSILDVPMEVIASQFNTNFYGSLNVARALVPVIEQNNGGAIVNLLSVVSLVSMPALAAYNASKAAAWSMTQSLRASVAEKRIMVHAVFPGPVDTDMAAGIEFSKTSPADVAVAVLAGIEAGHEDIFPDPMSAQFYAAWRQDHKAIEKQFAAGSSDDV</sequence>
<gene>
    <name evidence="4" type="ORF">NIES2135_08100</name>
</gene>
<dbReference type="Gene3D" id="3.40.50.720">
    <property type="entry name" value="NAD(P)-binding Rossmann-like Domain"/>
    <property type="match status" value="1"/>
</dbReference>
<dbReference type="Pfam" id="PF00106">
    <property type="entry name" value="adh_short"/>
    <property type="match status" value="1"/>
</dbReference>
<evidence type="ECO:0000256" key="1">
    <source>
        <dbReference type="ARBA" id="ARBA00006484"/>
    </source>
</evidence>
<evidence type="ECO:0000256" key="3">
    <source>
        <dbReference type="RuleBase" id="RU000363"/>
    </source>
</evidence>
<comment type="similarity">
    <text evidence="1 3">Belongs to the short-chain dehydrogenases/reductases (SDR) family.</text>
</comment>
<dbReference type="PANTHER" id="PTHR44169">
    <property type="entry name" value="NADPH-DEPENDENT 1-ACYLDIHYDROXYACETONE PHOSPHATE REDUCTASE"/>
    <property type="match status" value="1"/>
</dbReference>
<keyword evidence="5" id="KW-1185">Reference proteome</keyword>
<dbReference type="PRINTS" id="PR00080">
    <property type="entry name" value="SDRFAMILY"/>
</dbReference>
<dbReference type="AlphaFoldDB" id="A0A1Z4JC08"/>
<evidence type="ECO:0000256" key="2">
    <source>
        <dbReference type="ARBA" id="ARBA00023002"/>
    </source>
</evidence>
<dbReference type="InterPro" id="IPR036291">
    <property type="entry name" value="NAD(P)-bd_dom_sf"/>
</dbReference>
<evidence type="ECO:0000313" key="4">
    <source>
        <dbReference type="EMBL" id="BAY53997.1"/>
    </source>
</evidence>
<reference evidence="4 5" key="1">
    <citation type="submission" date="2017-06" db="EMBL/GenBank/DDBJ databases">
        <title>Genome sequencing of cyanobaciteial culture collection at National Institute for Environmental Studies (NIES).</title>
        <authorList>
            <person name="Hirose Y."/>
            <person name="Shimura Y."/>
            <person name="Fujisawa T."/>
            <person name="Nakamura Y."/>
            <person name="Kawachi M."/>
        </authorList>
    </citation>
    <scope>NUCLEOTIDE SEQUENCE [LARGE SCALE GENOMIC DNA]</scope>
    <source>
        <strain evidence="4 5">NIES-2135</strain>
    </source>
</reference>
<dbReference type="PROSITE" id="PS00061">
    <property type="entry name" value="ADH_SHORT"/>
    <property type="match status" value="1"/>
</dbReference>
<dbReference type="PANTHER" id="PTHR44169:SF6">
    <property type="entry name" value="NADPH-DEPENDENT 1-ACYLDIHYDROXYACETONE PHOSPHATE REDUCTASE"/>
    <property type="match status" value="1"/>
</dbReference>
<dbReference type="GO" id="GO:0016491">
    <property type="term" value="F:oxidoreductase activity"/>
    <property type="evidence" value="ECO:0007669"/>
    <property type="project" value="UniProtKB-KW"/>
</dbReference>
<dbReference type="EMBL" id="AP018203">
    <property type="protein sequence ID" value="BAY53997.1"/>
    <property type="molecule type" value="Genomic_DNA"/>
</dbReference>
<name>A0A1Z4JC08_LEPBY</name>
<dbReference type="InterPro" id="IPR002347">
    <property type="entry name" value="SDR_fam"/>
</dbReference>
<dbReference type="InterPro" id="IPR020904">
    <property type="entry name" value="Sc_DH/Rdtase_CS"/>
</dbReference>
<dbReference type="PRINTS" id="PR00081">
    <property type="entry name" value="GDHRDH"/>
</dbReference>
<dbReference type="NCBIfam" id="NF006118">
    <property type="entry name" value="PRK08264.1-4"/>
    <property type="match status" value="1"/>
</dbReference>
<keyword evidence="2" id="KW-0560">Oxidoreductase</keyword>
<proteinExistence type="inferred from homology"/>
<accession>A0A1Z4JC08</accession>
<evidence type="ECO:0000313" key="5">
    <source>
        <dbReference type="Proteomes" id="UP000217895"/>
    </source>
</evidence>
<dbReference type="Proteomes" id="UP000217895">
    <property type="component" value="Chromosome"/>
</dbReference>
<organism evidence="4 5">
    <name type="scientific">Leptolyngbya boryana NIES-2135</name>
    <dbReference type="NCBI Taxonomy" id="1973484"/>
    <lineage>
        <taxon>Bacteria</taxon>
        <taxon>Bacillati</taxon>
        <taxon>Cyanobacteriota</taxon>
        <taxon>Cyanophyceae</taxon>
        <taxon>Leptolyngbyales</taxon>
        <taxon>Leptolyngbyaceae</taxon>
        <taxon>Leptolyngbya group</taxon>
        <taxon>Leptolyngbya</taxon>
    </lineage>
</organism>